<dbReference type="EMBL" id="AMZH03018205">
    <property type="protein sequence ID" value="RRT41908.1"/>
    <property type="molecule type" value="Genomic_DNA"/>
</dbReference>
<sequence length="213" mass="22457">VVRGFDGSCLRIGRWTRVAVGGINQFVVGYSSTSLNHGSIAVALSWPPTMMLSNRVVSTLLPLIPNRQPLSAKSLRPLPVTIAALTDLAPSRYHYCCHAAVTFSLCRCHQPLLQRSHVGSSLVHGGIEPISLYGDLLPPDLQQLLLLHAGHHSPVAATAVALAPTAASQQHRLSLLPSCSSTSTPAVVSQPCPSIPSAADSSFLEAPSPRSLP</sequence>
<evidence type="ECO:0000313" key="1">
    <source>
        <dbReference type="EMBL" id="RRT41908.1"/>
    </source>
</evidence>
<feature type="non-terminal residue" evidence="1">
    <location>
        <position position="1"/>
    </location>
</feature>
<name>A0A426XR02_ENSVE</name>
<reference evidence="1 2" key="1">
    <citation type="journal article" date="2014" name="Agronomy (Basel)">
        <title>A Draft Genome Sequence for Ensete ventricosum, the Drought-Tolerant Tree Against Hunger.</title>
        <authorList>
            <person name="Harrison J."/>
            <person name="Moore K.A."/>
            <person name="Paszkiewicz K."/>
            <person name="Jones T."/>
            <person name="Grant M."/>
            <person name="Ambacheew D."/>
            <person name="Muzemil S."/>
            <person name="Studholme D.J."/>
        </authorList>
    </citation>
    <scope>NUCLEOTIDE SEQUENCE [LARGE SCALE GENOMIC DNA]</scope>
</reference>
<evidence type="ECO:0000313" key="2">
    <source>
        <dbReference type="Proteomes" id="UP000287651"/>
    </source>
</evidence>
<comment type="caution">
    <text evidence="1">The sequence shown here is derived from an EMBL/GenBank/DDBJ whole genome shotgun (WGS) entry which is preliminary data.</text>
</comment>
<dbReference type="Proteomes" id="UP000287651">
    <property type="component" value="Unassembled WGS sequence"/>
</dbReference>
<protein>
    <submittedName>
        <fullName evidence="1">Uncharacterized protein</fullName>
    </submittedName>
</protein>
<proteinExistence type="predicted"/>
<gene>
    <name evidence="1" type="ORF">B296_00024047</name>
</gene>
<dbReference type="AlphaFoldDB" id="A0A426XR02"/>
<organism evidence="1 2">
    <name type="scientific">Ensete ventricosum</name>
    <name type="common">Abyssinian banana</name>
    <name type="synonym">Musa ensete</name>
    <dbReference type="NCBI Taxonomy" id="4639"/>
    <lineage>
        <taxon>Eukaryota</taxon>
        <taxon>Viridiplantae</taxon>
        <taxon>Streptophyta</taxon>
        <taxon>Embryophyta</taxon>
        <taxon>Tracheophyta</taxon>
        <taxon>Spermatophyta</taxon>
        <taxon>Magnoliopsida</taxon>
        <taxon>Liliopsida</taxon>
        <taxon>Zingiberales</taxon>
        <taxon>Musaceae</taxon>
        <taxon>Ensete</taxon>
    </lineage>
</organism>
<accession>A0A426XR02</accession>